<reference evidence="1 2" key="1">
    <citation type="submission" date="2017-11" db="EMBL/GenBank/DDBJ databases">
        <title>Complete genome of a free-living desiccation-tolerant cyanobacterium and its photosynthetic adaptation to extreme terrestrial habitat.</title>
        <authorList>
            <person name="Shang J."/>
        </authorList>
    </citation>
    <scope>NUCLEOTIDE SEQUENCE [LARGE SCALE GENOMIC DNA]</scope>
    <source>
        <strain evidence="1 2">CCNUN1</strain>
        <plasmid evidence="2">pnfsy02</plasmid>
    </source>
</reference>
<proteinExistence type="predicted"/>
<evidence type="ECO:0000313" key="1">
    <source>
        <dbReference type="EMBL" id="AUB43051.1"/>
    </source>
</evidence>
<dbReference type="Proteomes" id="UP000232003">
    <property type="component" value="Plasmid pNFSY02"/>
</dbReference>
<keyword evidence="1" id="KW-0614">Plasmid</keyword>
<organism evidence="1 2">
    <name type="scientific">Nostoc flagelliforme CCNUN1</name>
    <dbReference type="NCBI Taxonomy" id="2038116"/>
    <lineage>
        <taxon>Bacteria</taxon>
        <taxon>Bacillati</taxon>
        <taxon>Cyanobacteriota</taxon>
        <taxon>Cyanophyceae</taxon>
        <taxon>Nostocales</taxon>
        <taxon>Nostocaceae</taxon>
        <taxon>Nostoc</taxon>
    </lineage>
</organism>
<protein>
    <submittedName>
        <fullName evidence="1">Uncharacterized protein</fullName>
    </submittedName>
</protein>
<dbReference type="EMBL" id="CP024787">
    <property type="protein sequence ID" value="AUB43051.1"/>
    <property type="molecule type" value="Genomic_DNA"/>
</dbReference>
<keyword evidence="2" id="KW-1185">Reference proteome</keyword>
<evidence type="ECO:0000313" key="2">
    <source>
        <dbReference type="Proteomes" id="UP000232003"/>
    </source>
</evidence>
<dbReference type="AlphaFoldDB" id="A0A2K8T5W2"/>
<geneLocation type="plasmid" evidence="2">
    <name>pnfsy02</name>
</geneLocation>
<sequence length="37" mass="4000">MSIKPYFPTFSLTGDNIDNAAAPNTCYIQSQIGCFGL</sequence>
<dbReference type="KEGG" id="nfl:COO91_09207"/>
<gene>
    <name evidence="1" type="ORF">COO91_09207</name>
</gene>
<name>A0A2K8T5W2_9NOSO</name>
<accession>A0A2K8T5W2</accession>